<proteinExistence type="predicted"/>
<dbReference type="VEuPathDB" id="FungiDB:RhiirA1_476545"/>
<sequence>MLKVKFILTINELEINKAYVEKKRNTEENQIEKEFDIFETEDVELYEKLKDDRDIIERMELAYQLKLKEKLFKERNGTNMIICYKCLMPINIEQQKEDLSEIGKEFKGYCLDCEKEMEFEINDEVVEITTDEEGVIIEEITDQAITGESNGESESEENNEESEEETVRRSKVFGKLLRNLSIPMVEIPLEEEYDEEVMLDKLFMKAIRENQEVVKCWYK</sequence>
<organism evidence="2 3">
    <name type="scientific">Rhizophagus irregularis</name>
    <dbReference type="NCBI Taxonomy" id="588596"/>
    <lineage>
        <taxon>Eukaryota</taxon>
        <taxon>Fungi</taxon>
        <taxon>Fungi incertae sedis</taxon>
        <taxon>Mucoromycota</taxon>
        <taxon>Glomeromycotina</taxon>
        <taxon>Glomeromycetes</taxon>
        <taxon>Glomerales</taxon>
        <taxon>Glomeraceae</taxon>
        <taxon>Rhizophagus</taxon>
    </lineage>
</organism>
<evidence type="ECO:0000313" key="2">
    <source>
        <dbReference type="EMBL" id="PKY41186.1"/>
    </source>
</evidence>
<feature type="compositionally biased region" description="Acidic residues" evidence="1">
    <location>
        <begin position="151"/>
        <end position="164"/>
    </location>
</feature>
<dbReference type="EMBL" id="LLXI01000135">
    <property type="protein sequence ID" value="PKY41186.1"/>
    <property type="molecule type" value="Genomic_DNA"/>
</dbReference>
<comment type="caution">
    <text evidence="2">The sequence shown here is derived from an EMBL/GenBank/DDBJ whole genome shotgun (WGS) entry which is preliminary data.</text>
</comment>
<evidence type="ECO:0000256" key="1">
    <source>
        <dbReference type="SAM" id="MobiDB-lite"/>
    </source>
</evidence>
<gene>
    <name evidence="2" type="ORF">RhiirA4_416455</name>
</gene>
<dbReference type="OrthoDB" id="2432059at2759"/>
<protein>
    <submittedName>
        <fullName evidence="2">Uncharacterized protein</fullName>
    </submittedName>
</protein>
<name>A0A2I1G3M8_9GLOM</name>
<dbReference type="AlphaFoldDB" id="A0A2I1G3M8"/>
<accession>A0A2I1G3M8</accession>
<dbReference type="Proteomes" id="UP000234323">
    <property type="component" value="Unassembled WGS sequence"/>
</dbReference>
<reference evidence="2 3" key="1">
    <citation type="submission" date="2015-10" db="EMBL/GenBank/DDBJ databases">
        <title>Genome analyses suggest a sexual origin of heterokaryosis in a supposedly ancient asexual fungus.</title>
        <authorList>
            <person name="Ropars J."/>
            <person name="Sedzielewska K."/>
            <person name="Noel J."/>
            <person name="Charron P."/>
            <person name="Farinelli L."/>
            <person name="Marton T."/>
            <person name="Kruger M."/>
            <person name="Pelin A."/>
            <person name="Brachmann A."/>
            <person name="Corradi N."/>
        </authorList>
    </citation>
    <scope>NUCLEOTIDE SEQUENCE [LARGE SCALE GENOMIC DNA]</scope>
    <source>
        <strain evidence="2 3">A4</strain>
    </source>
</reference>
<evidence type="ECO:0000313" key="3">
    <source>
        <dbReference type="Proteomes" id="UP000234323"/>
    </source>
</evidence>
<keyword evidence="3" id="KW-1185">Reference proteome</keyword>
<feature type="region of interest" description="Disordered" evidence="1">
    <location>
        <begin position="143"/>
        <end position="167"/>
    </location>
</feature>